<comment type="caution">
    <text evidence="2">The sequence shown here is derived from an EMBL/GenBank/DDBJ whole genome shotgun (WGS) entry which is preliminary data.</text>
</comment>
<organism evidence="2 3">
    <name type="scientific">Willisornis vidua</name>
    <name type="common">Xingu scale-backed antbird</name>
    <dbReference type="NCBI Taxonomy" id="1566151"/>
    <lineage>
        <taxon>Eukaryota</taxon>
        <taxon>Metazoa</taxon>
        <taxon>Chordata</taxon>
        <taxon>Craniata</taxon>
        <taxon>Vertebrata</taxon>
        <taxon>Euteleostomi</taxon>
        <taxon>Archelosauria</taxon>
        <taxon>Archosauria</taxon>
        <taxon>Dinosauria</taxon>
        <taxon>Saurischia</taxon>
        <taxon>Theropoda</taxon>
        <taxon>Coelurosauria</taxon>
        <taxon>Aves</taxon>
        <taxon>Neognathae</taxon>
        <taxon>Neoaves</taxon>
        <taxon>Telluraves</taxon>
        <taxon>Australaves</taxon>
        <taxon>Passeriformes</taxon>
        <taxon>Thamnophilidae</taxon>
        <taxon>Willisornis</taxon>
    </lineage>
</organism>
<name>A0ABQ9DQV2_9PASS</name>
<feature type="compositionally biased region" description="Basic and acidic residues" evidence="1">
    <location>
        <begin position="455"/>
        <end position="479"/>
    </location>
</feature>
<sequence>MASKRYLESVDPVVFNKLPRMETEPAISFPSSQIQSKSSPVPRPGSENRFNYKGSYFACLLQNSKGPEEPLARWSPTPTYLHYGPGAMSQPVLAEESLVGILVYPSESLDARLQPTSAQKSKDSLMQEQLMSRKKLDSPSCPLPVKKSMAVNRAAPLAVPKPMYGAPTCFLAPRMALRLGTQVESLQQRPREANWALPSATHPLHLGEPPRRGPCSNPSMPPLPSSVVLPAEEQLGSPIGLSHYYVTFDKYRPPPSTLLLEASSPTAHSQKKVLEVPSLSPDSWPKLQLPDAGLMNQERPTMCYPPHPYPLSPPRAAPLYHPPAPTAGEPSALPTFSFVESGEPFPSSYLKPQGPRSYFPSPLDTCVPGAAGAGMVASPPAKPVVVLRNAELPRDVELPRHSSSTFSTGDGSVFHTSLAGLELGCEQRQADSPRLHSSAFQPVCAPEKLSMGSSGHRETFPKREGSWEKPRQGEQERPYLGRRNTSPAPRDNTCCRRRAAPATLKKQSACKVKDSPKELVPPSPSVTSPKGLEDARVSSSPPMPVIHNVFSLAPYQDYLDWNKDSAPVLFSRDHLWADPPPQNMSDTQEPASLRDTSVVSSLRSDCGAVQSQGESCYGRAPKKPKPVPPELGSQEGSPYTVGTGELPHKDTVGTGELPHKDVVLDLTLKKRPLEAEETEGLGSYVEVTLDWEDEEEEEKETTGGKVVNGEGAQTCLLEVGSGDRSKFQCSATNMSRKHKLLHSLTSSIELPQQDGRPRTHQPSPPSSNTMPNQPASSPSSSAPVPPPDPQPSTVSGPNLPEPPLREAPVTPEEERISPARKLGGPPAETPCGQSFTTLHTWLCDTISDSVSQSSPELLQQWLKKAELTEELGELPKSLPKPKNGSKVSTPEKPTKGKEIWLAFQDVAKLLASLFSQLETFVFSCPFPHVFRAGAIFIPIHVVKEKLFPKLPGASIDLVLQKHKVELRPTTLSEERHLRELELKSCTSRMLKLLALRQLPAIYPDLLNLHWHNSILQQLGR</sequence>
<keyword evidence="3" id="KW-1185">Reference proteome</keyword>
<feature type="compositionally biased region" description="Basic and acidic residues" evidence="1">
    <location>
        <begin position="646"/>
        <end position="656"/>
    </location>
</feature>
<evidence type="ECO:0000313" key="3">
    <source>
        <dbReference type="Proteomes" id="UP001145742"/>
    </source>
</evidence>
<feature type="region of interest" description="Disordered" evidence="1">
    <location>
        <begin position="738"/>
        <end position="831"/>
    </location>
</feature>
<feature type="region of interest" description="Disordered" evidence="1">
    <location>
        <begin position="446"/>
        <end position="541"/>
    </location>
</feature>
<feature type="compositionally biased region" description="Low complexity" evidence="1">
    <location>
        <begin position="771"/>
        <end position="782"/>
    </location>
</feature>
<feature type="region of interest" description="Disordered" evidence="1">
    <location>
        <begin position="609"/>
        <end position="656"/>
    </location>
</feature>
<feature type="compositionally biased region" description="Low complexity" evidence="1">
    <location>
        <begin position="27"/>
        <end position="40"/>
    </location>
</feature>
<feature type="region of interest" description="Disordered" evidence="1">
    <location>
        <begin position="26"/>
        <end position="46"/>
    </location>
</feature>
<dbReference type="EMBL" id="WHWB01032762">
    <property type="protein sequence ID" value="KAJ7424012.1"/>
    <property type="molecule type" value="Genomic_DNA"/>
</dbReference>
<gene>
    <name evidence="2" type="ORF">WISP_31017</name>
</gene>
<dbReference type="InterPro" id="IPR037656">
    <property type="entry name" value="DUF5525"/>
</dbReference>
<dbReference type="PANTHER" id="PTHR28422:SF1">
    <property type="entry name" value="SIMILAR TO HUMAN CHROMOSOME 15 OPEN READING FRAME 39"/>
    <property type="match status" value="1"/>
</dbReference>
<dbReference type="Proteomes" id="UP001145742">
    <property type="component" value="Unassembled WGS sequence"/>
</dbReference>
<evidence type="ECO:0000313" key="2">
    <source>
        <dbReference type="EMBL" id="KAJ7424012.1"/>
    </source>
</evidence>
<feature type="region of interest" description="Disordered" evidence="1">
    <location>
        <begin position="872"/>
        <end position="892"/>
    </location>
</feature>
<evidence type="ECO:0000256" key="1">
    <source>
        <dbReference type="SAM" id="MobiDB-lite"/>
    </source>
</evidence>
<protein>
    <submittedName>
        <fullName evidence="2">Uncharacterized protein</fullName>
    </submittedName>
</protein>
<dbReference type="PANTHER" id="PTHR28422">
    <property type="entry name" value="SIMILAR TO HUMAN CHROMOSOME 15 OPEN READING FRAME 39"/>
    <property type="match status" value="1"/>
</dbReference>
<accession>A0ABQ9DQV2</accession>
<reference evidence="2" key="1">
    <citation type="submission" date="2019-10" db="EMBL/GenBank/DDBJ databases">
        <authorList>
            <person name="Soares A.E.R."/>
            <person name="Aleixo A."/>
            <person name="Schneider P."/>
            <person name="Miyaki C.Y."/>
            <person name="Schneider M.P."/>
            <person name="Mello C."/>
            <person name="Vasconcelos A.T.R."/>
        </authorList>
    </citation>
    <scope>NUCLEOTIDE SEQUENCE</scope>
    <source>
        <tissue evidence="2">Muscle</tissue>
    </source>
</reference>
<dbReference type="Pfam" id="PF17663">
    <property type="entry name" value="DUF5525"/>
    <property type="match status" value="3"/>
</dbReference>
<proteinExistence type="predicted"/>